<keyword evidence="2" id="KW-0547">Nucleotide-binding</keyword>
<organism evidence="5 6">
    <name type="scientific">Tanacetum coccineum</name>
    <dbReference type="NCBI Taxonomy" id="301880"/>
    <lineage>
        <taxon>Eukaryota</taxon>
        <taxon>Viridiplantae</taxon>
        <taxon>Streptophyta</taxon>
        <taxon>Embryophyta</taxon>
        <taxon>Tracheophyta</taxon>
        <taxon>Spermatophyta</taxon>
        <taxon>Magnoliopsida</taxon>
        <taxon>eudicotyledons</taxon>
        <taxon>Gunneridae</taxon>
        <taxon>Pentapetalae</taxon>
        <taxon>asterids</taxon>
        <taxon>campanulids</taxon>
        <taxon>Asterales</taxon>
        <taxon>Asteraceae</taxon>
        <taxon>Asteroideae</taxon>
        <taxon>Anthemideae</taxon>
        <taxon>Anthemidinae</taxon>
        <taxon>Tanacetum</taxon>
    </lineage>
</organism>
<proteinExistence type="inferred from homology"/>
<reference evidence="5" key="2">
    <citation type="submission" date="2022-01" db="EMBL/GenBank/DDBJ databases">
        <authorList>
            <person name="Yamashiro T."/>
            <person name="Shiraishi A."/>
            <person name="Satake H."/>
            <person name="Nakayama K."/>
        </authorList>
    </citation>
    <scope>NUCLEOTIDE SEQUENCE</scope>
</reference>
<dbReference type="InterPro" id="IPR008271">
    <property type="entry name" value="Ser/Thr_kinase_AS"/>
</dbReference>
<dbReference type="InterPro" id="IPR000719">
    <property type="entry name" value="Prot_kinase_dom"/>
</dbReference>
<comment type="similarity">
    <text evidence="1">Belongs to the protein kinase superfamily. CMGC Ser/Thr protein kinase family. CDC2/CDKX subfamily.</text>
</comment>
<dbReference type="PROSITE" id="PS50011">
    <property type="entry name" value="PROTEIN_KINASE_DOM"/>
    <property type="match status" value="1"/>
</dbReference>
<evidence type="ECO:0000259" key="4">
    <source>
        <dbReference type="PROSITE" id="PS50011"/>
    </source>
</evidence>
<dbReference type="SUPFAM" id="SSF56112">
    <property type="entry name" value="Protein kinase-like (PK-like)"/>
    <property type="match status" value="1"/>
</dbReference>
<keyword evidence="3" id="KW-0067">ATP-binding</keyword>
<dbReference type="PANTHER" id="PTHR24056:SF178">
    <property type="entry name" value="CYCLIN-DEPENDENT KINASE B2-2"/>
    <property type="match status" value="1"/>
</dbReference>
<reference evidence="5" key="1">
    <citation type="journal article" date="2022" name="Int. J. Mol. Sci.">
        <title>Draft Genome of Tanacetum Coccineum: Genomic Comparison of Closely Related Tanacetum-Family Plants.</title>
        <authorList>
            <person name="Yamashiro T."/>
            <person name="Shiraishi A."/>
            <person name="Nakayama K."/>
            <person name="Satake H."/>
        </authorList>
    </citation>
    <scope>NUCLEOTIDE SEQUENCE</scope>
</reference>
<dbReference type="PANTHER" id="PTHR24056">
    <property type="entry name" value="CELL DIVISION PROTEIN KINASE"/>
    <property type="match status" value="1"/>
</dbReference>
<dbReference type="PROSITE" id="PS00108">
    <property type="entry name" value="PROTEIN_KINASE_ST"/>
    <property type="match status" value="1"/>
</dbReference>
<dbReference type="Gene3D" id="1.10.510.10">
    <property type="entry name" value="Transferase(Phosphotransferase) domain 1"/>
    <property type="match status" value="1"/>
</dbReference>
<evidence type="ECO:0000256" key="3">
    <source>
        <dbReference type="ARBA" id="ARBA00022840"/>
    </source>
</evidence>
<keyword evidence="6" id="KW-1185">Reference proteome</keyword>
<accession>A0ABQ5CK02</accession>
<protein>
    <submittedName>
        <fullName evidence="5">Cyclin-dependent kinase</fullName>
    </submittedName>
</protein>
<dbReference type="InterPro" id="IPR050108">
    <property type="entry name" value="CDK"/>
</dbReference>
<gene>
    <name evidence="5" type="ORF">Tco_0906707</name>
</gene>
<dbReference type="Proteomes" id="UP001151760">
    <property type="component" value="Unassembled WGS sequence"/>
</dbReference>
<dbReference type="Pfam" id="PF00069">
    <property type="entry name" value="Pkinase"/>
    <property type="match status" value="1"/>
</dbReference>
<dbReference type="GO" id="GO:0016301">
    <property type="term" value="F:kinase activity"/>
    <property type="evidence" value="ECO:0007669"/>
    <property type="project" value="UniProtKB-KW"/>
</dbReference>
<evidence type="ECO:0000313" key="5">
    <source>
        <dbReference type="EMBL" id="GJT26432.1"/>
    </source>
</evidence>
<feature type="domain" description="Protein kinase" evidence="4">
    <location>
        <begin position="1"/>
        <end position="82"/>
    </location>
</feature>
<evidence type="ECO:0000256" key="1">
    <source>
        <dbReference type="ARBA" id="ARBA00006485"/>
    </source>
</evidence>
<name>A0ABQ5CK02_9ASTR</name>
<dbReference type="EMBL" id="BQNB010014292">
    <property type="protein sequence ID" value="GJT26432.1"/>
    <property type="molecule type" value="Genomic_DNA"/>
</dbReference>
<keyword evidence="5" id="KW-0418">Kinase</keyword>
<sequence>MAININRQIQAMVLIAWNGTEIGAEVGASGLMYRLCRSVAFCRVHGVLHRDLKPHNLLLDRKTLMVKIRGFGLARAFTPPNS</sequence>
<evidence type="ECO:0000313" key="6">
    <source>
        <dbReference type="Proteomes" id="UP001151760"/>
    </source>
</evidence>
<evidence type="ECO:0000256" key="2">
    <source>
        <dbReference type="ARBA" id="ARBA00022741"/>
    </source>
</evidence>
<dbReference type="InterPro" id="IPR011009">
    <property type="entry name" value="Kinase-like_dom_sf"/>
</dbReference>
<keyword evidence="5" id="KW-0808">Transferase</keyword>
<comment type="caution">
    <text evidence="5">The sequence shown here is derived from an EMBL/GenBank/DDBJ whole genome shotgun (WGS) entry which is preliminary data.</text>
</comment>